<dbReference type="AlphaFoldDB" id="A0A1I6HV69"/>
<sequence length="287" mass="33046">MARISFHIRDGANPEWCYQYLDILDQYPDASSGKEVYELAEEFGYEVGYQTEREVPTVLKKMGVLETATTRTERGEQLVEVMYHDIRLFKNILHHLFYTRDRIDAAEGVPPKNREMSSWTYGAVVDYLIDNSPVNPVSTKKSREEIAEAIFEQAQEELTSIRDEVSIGPRSISGAFQYLRELSPPVIEEGQHTNNEMEEKFQIRSFAPAEMLLVAIDFLYQESNTDYGTALILNNENIETLCRILVLDESGFDEVLEWAREFDHLEVSTGMAKQVRLSDPVNYHDLI</sequence>
<evidence type="ECO:0000313" key="1">
    <source>
        <dbReference type="EMBL" id="SFR58341.1"/>
    </source>
</evidence>
<name>A0A1I6HV69_9EURY</name>
<accession>A0A1I6HV69</accession>
<dbReference type="Proteomes" id="UP000243250">
    <property type="component" value="Unassembled WGS sequence"/>
</dbReference>
<reference evidence="2" key="1">
    <citation type="submission" date="2016-10" db="EMBL/GenBank/DDBJ databases">
        <authorList>
            <person name="Varghese N."/>
            <person name="Submissions S."/>
        </authorList>
    </citation>
    <scope>NUCLEOTIDE SEQUENCE [LARGE SCALE GENOMIC DNA]</scope>
    <source>
        <strain evidence="2">CGMCC 1.8711</strain>
    </source>
</reference>
<protein>
    <submittedName>
        <fullName evidence="1">Uncharacterized protein</fullName>
    </submittedName>
</protein>
<organism evidence="1 2">
    <name type="scientific">Halogeometricum limi</name>
    <dbReference type="NCBI Taxonomy" id="555875"/>
    <lineage>
        <taxon>Archaea</taxon>
        <taxon>Methanobacteriati</taxon>
        <taxon>Methanobacteriota</taxon>
        <taxon>Stenosarchaea group</taxon>
        <taxon>Halobacteria</taxon>
        <taxon>Halobacteriales</taxon>
        <taxon>Haloferacaceae</taxon>
        <taxon>Halogeometricum</taxon>
    </lineage>
</organism>
<evidence type="ECO:0000313" key="2">
    <source>
        <dbReference type="Proteomes" id="UP000243250"/>
    </source>
</evidence>
<keyword evidence="2" id="KW-1185">Reference proteome</keyword>
<proteinExistence type="predicted"/>
<gene>
    <name evidence="1" type="ORF">SAMN04488124_2499</name>
</gene>
<dbReference type="RefSeq" id="WP_139229725.1">
    <property type="nucleotide sequence ID" value="NZ_FOYS01000004.1"/>
</dbReference>
<dbReference type="EMBL" id="FOYS01000004">
    <property type="protein sequence ID" value="SFR58341.1"/>
    <property type="molecule type" value="Genomic_DNA"/>
</dbReference>